<dbReference type="EMBL" id="PVTF01000001">
    <property type="protein sequence ID" value="PRY46467.1"/>
    <property type="molecule type" value="Genomic_DNA"/>
</dbReference>
<evidence type="ECO:0000313" key="2">
    <source>
        <dbReference type="EMBL" id="PRY46467.1"/>
    </source>
</evidence>
<proteinExistence type="predicted"/>
<evidence type="ECO:0000256" key="1">
    <source>
        <dbReference type="SAM" id="MobiDB-lite"/>
    </source>
</evidence>
<organism evidence="2 3">
    <name type="scientific">Umezawaea tangerina</name>
    <dbReference type="NCBI Taxonomy" id="84725"/>
    <lineage>
        <taxon>Bacteria</taxon>
        <taxon>Bacillati</taxon>
        <taxon>Actinomycetota</taxon>
        <taxon>Actinomycetes</taxon>
        <taxon>Pseudonocardiales</taxon>
        <taxon>Pseudonocardiaceae</taxon>
        <taxon>Umezawaea</taxon>
    </lineage>
</organism>
<dbReference type="AlphaFoldDB" id="A0A2T0TLE6"/>
<evidence type="ECO:0000313" key="3">
    <source>
        <dbReference type="Proteomes" id="UP000239494"/>
    </source>
</evidence>
<protein>
    <recommendedName>
        <fullName evidence="4">YbaB/EbfC DNA-binding family protein</fullName>
    </recommendedName>
</protein>
<dbReference type="OrthoDB" id="3697557at2"/>
<sequence>MSDRWGFEEADDWESEAPAPQRTTEALVGRHAPVTVTVTPDAEVLSVHLTDPWRAPRTLATAAARATNEAVVQALAWQAEHPSPTAAPVPGTTETPITPEDALRLLAAVSADLAEFTKRTTEAATPTVRSAGGHVTAVGRAGQVVQVTIDPAWLNTARASEVESELLDALRTLRRRTAVDRPESGAIAELTSLLHHPDALLRRVGLTS</sequence>
<name>A0A2T0TLE6_9PSEU</name>
<comment type="caution">
    <text evidence="2">The sequence shown here is derived from an EMBL/GenBank/DDBJ whole genome shotgun (WGS) entry which is preliminary data.</text>
</comment>
<feature type="region of interest" description="Disordered" evidence="1">
    <location>
        <begin position="1"/>
        <end position="24"/>
    </location>
</feature>
<dbReference type="Proteomes" id="UP000239494">
    <property type="component" value="Unassembled WGS sequence"/>
</dbReference>
<gene>
    <name evidence="2" type="ORF">CLV43_101743</name>
</gene>
<dbReference type="RefSeq" id="WP_106185487.1">
    <property type="nucleotide sequence ID" value="NZ_PVTF01000001.1"/>
</dbReference>
<keyword evidence="3" id="KW-1185">Reference proteome</keyword>
<reference evidence="2 3" key="1">
    <citation type="submission" date="2018-03" db="EMBL/GenBank/DDBJ databases">
        <title>Genomic Encyclopedia of Archaeal and Bacterial Type Strains, Phase II (KMG-II): from individual species to whole genera.</title>
        <authorList>
            <person name="Goeker M."/>
        </authorList>
    </citation>
    <scope>NUCLEOTIDE SEQUENCE [LARGE SCALE GENOMIC DNA]</scope>
    <source>
        <strain evidence="2 3">DSM 44720</strain>
    </source>
</reference>
<accession>A0A2T0TLE6</accession>
<evidence type="ECO:0008006" key="4">
    <source>
        <dbReference type="Google" id="ProtNLM"/>
    </source>
</evidence>